<reference evidence="2" key="1">
    <citation type="submission" date="2021-06" db="EMBL/GenBank/DDBJ databases">
        <authorList>
            <person name="Kallberg Y."/>
            <person name="Tangrot J."/>
            <person name="Rosling A."/>
        </authorList>
    </citation>
    <scope>NUCLEOTIDE SEQUENCE</scope>
    <source>
        <strain evidence="2">87-6 pot B 2015</strain>
    </source>
</reference>
<name>A0A9N9B7B2_FUNMO</name>
<gene>
    <name evidence="2" type="ORF">FMOSSE_LOCUS6815</name>
</gene>
<sequence>MKKQSDQFDNNRFPSNNQTSNYSSANNENSLEQSSSKPINSKNSKNENEIKVIFHAYFPKSTAKIGHPVIFVNISISNITEGHAFQYRYVIHIMEGKFVFEGRESSNTFRLISCQKLQMSALDLSDKLSLKLLEFPSFYLNEREL</sequence>
<evidence type="ECO:0000313" key="3">
    <source>
        <dbReference type="Proteomes" id="UP000789375"/>
    </source>
</evidence>
<feature type="compositionally biased region" description="Low complexity" evidence="1">
    <location>
        <begin position="34"/>
        <end position="43"/>
    </location>
</feature>
<dbReference type="Proteomes" id="UP000789375">
    <property type="component" value="Unassembled WGS sequence"/>
</dbReference>
<accession>A0A9N9B7B2</accession>
<feature type="region of interest" description="Disordered" evidence="1">
    <location>
        <begin position="1"/>
        <end position="43"/>
    </location>
</feature>
<proteinExistence type="predicted"/>
<protein>
    <submittedName>
        <fullName evidence="2">5894_t:CDS:1</fullName>
    </submittedName>
</protein>
<feature type="compositionally biased region" description="Polar residues" evidence="1">
    <location>
        <begin position="7"/>
        <end position="33"/>
    </location>
</feature>
<evidence type="ECO:0000256" key="1">
    <source>
        <dbReference type="SAM" id="MobiDB-lite"/>
    </source>
</evidence>
<evidence type="ECO:0000313" key="2">
    <source>
        <dbReference type="EMBL" id="CAG8558074.1"/>
    </source>
</evidence>
<keyword evidence="3" id="KW-1185">Reference proteome</keyword>
<dbReference type="EMBL" id="CAJVPP010001480">
    <property type="protein sequence ID" value="CAG8558074.1"/>
    <property type="molecule type" value="Genomic_DNA"/>
</dbReference>
<organism evidence="2 3">
    <name type="scientific">Funneliformis mosseae</name>
    <name type="common">Endomycorrhizal fungus</name>
    <name type="synonym">Glomus mosseae</name>
    <dbReference type="NCBI Taxonomy" id="27381"/>
    <lineage>
        <taxon>Eukaryota</taxon>
        <taxon>Fungi</taxon>
        <taxon>Fungi incertae sedis</taxon>
        <taxon>Mucoromycota</taxon>
        <taxon>Glomeromycotina</taxon>
        <taxon>Glomeromycetes</taxon>
        <taxon>Glomerales</taxon>
        <taxon>Glomeraceae</taxon>
        <taxon>Funneliformis</taxon>
    </lineage>
</organism>
<dbReference type="AlphaFoldDB" id="A0A9N9B7B2"/>
<comment type="caution">
    <text evidence="2">The sequence shown here is derived from an EMBL/GenBank/DDBJ whole genome shotgun (WGS) entry which is preliminary data.</text>
</comment>